<gene>
    <name evidence="1" type="ORF">CGK74_02020</name>
</gene>
<keyword evidence="2" id="KW-1185">Reference proteome</keyword>
<name>A0A235F173_9RHOO</name>
<evidence type="ECO:0000313" key="2">
    <source>
        <dbReference type="Proteomes" id="UP000215181"/>
    </source>
</evidence>
<sequence length="413" mass="42904">MRRPPTNHPVSGHALLAVLLLVALLSTAGLLANGELRTLAEARAQARSVEVLSQAREALIGYAISYAERHPGEGYGYLPCPDAGNSGSSALGACGARNAPSLGRLPWRTLALPELRDGWHECLWYAVAGSIKNNPKPAVLNWDSPGQFALLDSTGRRLSAAGPDELAVAVIIAPGPALAGQIRTNTGAGPCPGSASTSDDLSAFLDGGNGSSLVVPATFRQGMTGDTASNDVLAWIGIDDIHDALRRRSDHADRIARIGSDAAAALDAALADADFIATHLAPVAGAPVATGLLPSAAVLGLAGEDAAVHDNWRDQFRIAACIDGSPCVSVHDTDDGATRLCRAALLLGGERIREGPERQQRTTTAERADPAQYLEGDNAHNYTAGIPWFAGAPLFRAGNPSRPATQDVVRCIP</sequence>
<protein>
    <recommendedName>
        <fullName evidence="3">Prepilin-type cleavage/methylation domain-containing protein</fullName>
    </recommendedName>
</protein>
<proteinExistence type="predicted"/>
<reference evidence="1 2" key="1">
    <citation type="submission" date="2017-07" db="EMBL/GenBank/DDBJ databases">
        <title>Thauera sp. KNDSS-Mac4 genome sequence and assembly.</title>
        <authorList>
            <person name="Mayilraj S."/>
        </authorList>
    </citation>
    <scope>NUCLEOTIDE SEQUENCE [LARGE SCALE GENOMIC DNA]</scope>
    <source>
        <strain evidence="1 2">KNDSS-Mac4</strain>
    </source>
</reference>
<dbReference type="EMBL" id="NOIH01000003">
    <property type="protein sequence ID" value="OYD55010.1"/>
    <property type="molecule type" value="Genomic_DNA"/>
</dbReference>
<evidence type="ECO:0000313" key="1">
    <source>
        <dbReference type="EMBL" id="OYD55010.1"/>
    </source>
</evidence>
<organism evidence="1 2">
    <name type="scientific">Thauera propionica</name>
    <dbReference type="NCBI Taxonomy" id="2019431"/>
    <lineage>
        <taxon>Bacteria</taxon>
        <taxon>Pseudomonadati</taxon>
        <taxon>Pseudomonadota</taxon>
        <taxon>Betaproteobacteria</taxon>
        <taxon>Rhodocyclales</taxon>
        <taxon>Zoogloeaceae</taxon>
        <taxon>Thauera</taxon>
    </lineage>
</organism>
<dbReference type="OrthoDB" id="8532329at2"/>
<evidence type="ECO:0008006" key="3">
    <source>
        <dbReference type="Google" id="ProtNLM"/>
    </source>
</evidence>
<dbReference type="RefSeq" id="WP_094266860.1">
    <property type="nucleotide sequence ID" value="NZ_NOIH01000003.1"/>
</dbReference>
<accession>A0A235F173</accession>
<dbReference type="Proteomes" id="UP000215181">
    <property type="component" value="Unassembled WGS sequence"/>
</dbReference>
<dbReference type="AlphaFoldDB" id="A0A235F173"/>
<comment type="caution">
    <text evidence="1">The sequence shown here is derived from an EMBL/GenBank/DDBJ whole genome shotgun (WGS) entry which is preliminary data.</text>
</comment>